<dbReference type="CDD" id="cd18298">
    <property type="entry name" value="BTB_POZ_RCBTB1_2"/>
    <property type="match status" value="1"/>
</dbReference>
<dbReference type="Gene3D" id="3.30.710.10">
    <property type="entry name" value="Potassium Channel Kv1.1, Chain A"/>
    <property type="match status" value="1"/>
</dbReference>
<dbReference type="Pfam" id="PF00415">
    <property type="entry name" value="RCC1"/>
    <property type="match status" value="2"/>
</dbReference>
<dbReference type="AlphaFoldDB" id="A0A1I8I4H6"/>
<dbReference type="PANTHER" id="PTHR22872:SF10">
    <property type="entry name" value="ULTRAVIOLET-B RECEPTOR UVR8"/>
    <property type="match status" value="1"/>
</dbReference>
<evidence type="ECO:0000256" key="1">
    <source>
        <dbReference type="ARBA" id="ARBA00022737"/>
    </source>
</evidence>
<dbReference type="Gene3D" id="2.130.10.30">
    <property type="entry name" value="Regulator of chromosome condensation 1/beta-lactamase-inhibitor protein II"/>
    <property type="match status" value="2"/>
</dbReference>
<keyword evidence="1" id="KW-0677">Repeat</keyword>
<evidence type="ECO:0000313" key="6">
    <source>
        <dbReference type="WBParaSite" id="maker-uti_cns_0009791-snap-gene-0.2-mRNA-1"/>
    </source>
</evidence>
<dbReference type="PROSITE" id="PS00626">
    <property type="entry name" value="RCC1_2"/>
    <property type="match status" value="1"/>
</dbReference>
<dbReference type="Pfam" id="PF00651">
    <property type="entry name" value="BTB"/>
    <property type="match status" value="1"/>
</dbReference>
<reference evidence="6" key="1">
    <citation type="submission" date="2016-11" db="UniProtKB">
        <authorList>
            <consortium name="WormBaseParasite"/>
        </authorList>
    </citation>
    <scope>IDENTIFICATION</scope>
</reference>
<sequence length="681" mass="73900">VSNAIQAYHKAVTFNPADYRGWYGLGHAHELNNKSYYAIYYFRECERLCNTDPRIMVALGESYSRVSLNEEAKKCYVKAFHLGDPDTMALFRLAELYEHLGEKDNACNAYLMLVSTVIKSGATDTKAEPAAYRFLAQHYLDRNQTEEAAKAAKMCLDYAETKEFGKDLLRQIGLRATAGAGAAVAATGARQQPPTTSSGMSESPSVAPLVGDIGSITQSMLDRWGLFSLLDAELLNRVAFAFVYGANGNEAVLVTGDDCVYCIGNGTAVSPGIISEAHLNVPGGLAVQLDALCGCRVVELASGSGPHLLALTDSGDLYTWGSNSHCQLGNGNTNQLLQPTLSSLLKVCSIACGASHSLALTQDGEVGSGTTVNQPSPRRLAGPLTNRRIRRVGACQSASFAVSVAGEVFSWGCNKHGQLGIGGASGANQNVPVRLTSLERRFIDSLACGQSHTGLVLAWGLCRGQPVSAPIVTRFLSVNDVFACMSHPPVTCKRLDFKPNYTVSIAQSIQLAFNDSATSDVTFQVDGKLIHAHKSILRIRCDHFRTMFNENWNQTQSAGVIAIRDFSYPVYWAFLEFLYTDNVNLSPEEAISLLDLANCYCEAPLKAHCERLIKNSITIDNAMMLYLAAVKFSASELQKFCFEFAIHHLTRVVSTEAFDELDEATLRSFLRQAAAAGAFKY</sequence>
<evidence type="ECO:0000259" key="4">
    <source>
        <dbReference type="PROSITE" id="PS50097"/>
    </source>
</evidence>
<protein>
    <submittedName>
        <fullName evidence="6">BTB domain-containing protein</fullName>
    </submittedName>
</protein>
<accession>A0A1I8I4H6</accession>
<dbReference type="PANTHER" id="PTHR22872">
    <property type="entry name" value="BTK-BINDING PROTEIN-RELATED"/>
    <property type="match status" value="1"/>
</dbReference>
<name>A0A1I8I4H6_9PLAT</name>
<dbReference type="InterPro" id="IPR011990">
    <property type="entry name" value="TPR-like_helical_dom_sf"/>
</dbReference>
<feature type="region of interest" description="Disordered" evidence="3">
    <location>
        <begin position="185"/>
        <end position="205"/>
    </location>
</feature>
<dbReference type="InterPro" id="IPR051625">
    <property type="entry name" value="Signaling_Regulatory_Domain"/>
</dbReference>
<feature type="domain" description="BTB" evidence="4">
    <location>
        <begin position="519"/>
        <end position="587"/>
    </location>
</feature>
<feature type="repeat" description="RCC1" evidence="2">
    <location>
        <begin position="315"/>
        <end position="363"/>
    </location>
</feature>
<dbReference type="InterPro" id="IPR011333">
    <property type="entry name" value="SKP1/BTB/POZ_sf"/>
</dbReference>
<evidence type="ECO:0000256" key="2">
    <source>
        <dbReference type="PROSITE-ProRule" id="PRU00235"/>
    </source>
</evidence>
<dbReference type="PROSITE" id="PS50012">
    <property type="entry name" value="RCC1_3"/>
    <property type="match status" value="2"/>
</dbReference>
<dbReference type="SMART" id="SM00028">
    <property type="entry name" value="TPR"/>
    <property type="match status" value="4"/>
</dbReference>
<dbReference type="SMART" id="SM00225">
    <property type="entry name" value="BTB"/>
    <property type="match status" value="1"/>
</dbReference>
<evidence type="ECO:0000313" key="5">
    <source>
        <dbReference type="Proteomes" id="UP000095280"/>
    </source>
</evidence>
<dbReference type="Gene3D" id="1.25.40.420">
    <property type="match status" value="1"/>
</dbReference>
<organism evidence="5 6">
    <name type="scientific">Macrostomum lignano</name>
    <dbReference type="NCBI Taxonomy" id="282301"/>
    <lineage>
        <taxon>Eukaryota</taxon>
        <taxon>Metazoa</taxon>
        <taxon>Spiralia</taxon>
        <taxon>Lophotrochozoa</taxon>
        <taxon>Platyhelminthes</taxon>
        <taxon>Rhabditophora</taxon>
        <taxon>Macrostomorpha</taxon>
        <taxon>Macrostomida</taxon>
        <taxon>Macrostomidae</taxon>
        <taxon>Macrostomum</taxon>
    </lineage>
</organism>
<dbReference type="InterPro" id="IPR000210">
    <property type="entry name" value="BTB/POZ_dom"/>
</dbReference>
<dbReference type="PROSITE" id="PS50097">
    <property type="entry name" value="BTB"/>
    <property type="match status" value="1"/>
</dbReference>
<keyword evidence="5" id="KW-1185">Reference proteome</keyword>
<dbReference type="SUPFAM" id="SSF48452">
    <property type="entry name" value="TPR-like"/>
    <property type="match status" value="1"/>
</dbReference>
<dbReference type="WBParaSite" id="maker-uti_cns_0009791-snap-gene-0.2-mRNA-1">
    <property type="protein sequence ID" value="maker-uti_cns_0009791-snap-gene-0.2-mRNA-1"/>
    <property type="gene ID" value="maker-uti_cns_0009791-snap-gene-0.2"/>
</dbReference>
<proteinExistence type="predicted"/>
<evidence type="ECO:0000256" key="3">
    <source>
        <dbReference type="SAM" id="MobiDB-lite"/>
    </source>
</evidence>
<dbReference type="Proteomes" id="UP000095280">
    <property type="component" value="Unplaced"/>
</dbReference>
<dbReference type="Gene3D" id="1.25.40.10">
    <property type="entry name" value="Tetratricopeptide repeat domain"/>
    <property type="match status" value="1"/>
</dbReference>
<feature type="repeat" description="RCC1" evidence="2">
    <location>
        <begin position="406"/>
        <end position="459"/>
    </location>
</feature>
<dbReference type="SUPFAM" id="SSF54695">
    <property type="entry name" value="POZ domain"/>
    <property type="match status" value="1"/>
</dbReference>
<dbReference type="SUPFAM" id="SSF50985">
    <property type="entry name" value="RCC1/BLIP-II"/>
    <property type="match status" value="1"/>
</dbReference>
<feature type="compositionally biased region" description="Polar residues" evidence="3">
    <location>
        <begin position="190"/>
        <end position="204"/>
    </location>
</feature>
<dbReference type="InterPro" id="IPR000408">
    <property type="entry name" value="Reg_chr_condens"/>
</dbReference>
<dbReference type="InterPro" id="IPR009091">
    <property type="entry name" value="RCC1/BLIP-II"/>
</dbReference>
<dbReference type="CDD" id="cd18498">
    <property type="entry name" value="BACK_RCBTB1_2"/>
    <property type="match status" value="1"/>
</dbReference>
<dbReference type="InterPro" id="IPR019734">
    <property type="entry name" value="TPR_rpt"/>
</dbReference>